<protein>
    <submittedName>
        <fullName evidence="1">Uncharacterized protein</fullName>
    </submittedName>
</protein>
<reference evidence="1" key="1">
    <citation type="journal article" date="2020" name="Nature">
        <title>Giant virus diversity and host interactions through global metagenomics.</title>
        <authorList>
            <person name="Schulz F."/>
            <person name="Roux S."/>
            <person name="Paez-Espino D."/>
            <person name="Jungbluth S."/>
            <person name="Walsh D.A."/>
            <person name="Denef V.J."/>
            <person name="McMahon K.D."/>
            <person name="Konstantinidis K.T."/>
            <person name="Eloe-Fadrosh E.A."/>
            <person name="Kyrpides N.C."/>
            <person name="Woyke T."/>
        </authorList>
    </citation>
    <scope>NUCLEOTIDE SEQUENCE</scope>
    <source>
        <strain evidence="1">GVMAG-M-3300009159-65</strain>
    </source>
</reference>
<evidence type="ECO:0000313" key="1">
    <source>
        <dbReference type="EMBL" id="QHT32181.1"/>
    </source>
</evidence>
<name>A0A6C0EU19_9ZZZZ</name>
<organism evidence="1">
    <name type="scientific">viral metagenome</name>
    <dbReference type="NCBI Taxonomy" id="1070528"/>
    <lineage>
        <taxon>unclassified sequences</taxon>
        <taxon>metagenomes</taxon>
        <taxon>organismal metagenomes</taxon>
    </lineage>
</organism>
<accession>A0A6C0EU19</accession>
<proteinExistence type="predicted"/>
<dbReference type="EMBL" id="MN738932">
    <property type="protein sequence ID" value="QHT32181.1"/>
    <property type="molecule type" value="Genomic_DNA"/>
</dbReference>
<dbReference type="AlphaFoldDB" id="A0A6C0EU19"/>
<sequence>MFEPFNNSTFKCLPIDDLEEGKQYLIRTCVRKRYITKVGTFIGLSKYSYYGYFDVRMPVSGFLRFSFNETSYFYDFVSQKYKIQNAMELRAVNKILRRIIGDESFTY</sequence>